<proteinExistence type="predicted"/>
<dbReference type="Proteomes" id="UP000813385">
    <property type="component" value="Unassembled WGS sequence"/>
</dbReference>
<dbReference type="EMBL" id="JAGPXD010000007">
    <property type="protein sequence ID" value="KAH7347589.1"/>
    <property type="molecule type" value="Genomic_DNA"/>
</dbReference>
<feature type="signal peptide" evidence="1">
    <location>
        <begin position="1"/>
        <end position="18"/>
    </location>
</feature>
<evidence type="ECO:0000313" key="3">
    <source>
        <dbReference type="Proteomes" id="UP000813385"/>
    </source>
</evidence>
<feature type="chain" id="PRO_5035434498" evidence="1">
    <location>
        <begin position="19"/>
        <end position="90"/>
    </location>
</feature>
<name>A0A8K0T4M1_9PEZI</name>
<accession>A0A8K0T4M1</accession>
<keyword evidence="3" id="KW-1185">Reference proteome</keyword>
<comment type="caution">
    <text evidence="2">The sequence shown here is derived from an EMBL/GenBank/DDBJ whole genome shotgun (WGS) entry which is preliminary data.</text>
</comment>
<dbReference type="AlphaFoldDB" id="A0A8K0T4M1"/>
<evidence type="ECO:0000313" key="2">
    <source>
        <dbReference type="EMBL" id="KAH7347589.1"/>
    </source>
</evidence>
<organism evidence="2 3">
    <name type="scientific">Plectosphaerella cucumerina</name>
    <dbReference type="NCBI Taxonomy" id="40658"/>
    <lineage>
        <taxon>Eukaryota</taxon>
        <taxon>Fungi</taxon>
        <taxon>Dikarya</taxon>
        <taxon>Ascomycota</taxon>
        <taxon>Pezizomycotina</taxon>
        <taxon>Sordariomycetes</taxon>
        <taxon>Hypocreomycetidae</taxon>
        <taxon>Glomerellales</taxon>
        <taxon>Plectosphaerellaceae</taxon>
        <taxon>Plectosphaerella</taxon>
    </lineage>
</organism>
<gene>
    <name evidence="2" type="ORF">B0T11DRAFT_142841</name>
</gene>
<evidence type="ECO:0000256" key="1">
    <source>
        <dbReference type="SAM" id="SignalP"/>
    </source>
</evidence>
<reference evidence="2" key="1">
    <citation type="journal article" date="2021" name="Nat. Commun.">
        <title>Genetic determinants of endophytism in the Arabidopsis root mycobiome.</title>
        <authorList>
            <person name="Mesny F."/>
            <person name="Miyauchi S."/>
            <person name="Thiergart T."/>
            <person name="Pickel B."/>
            <person name="Atanasova L."/>
            <person name="Karlsson M."/>
            <person name="Huettel B."/>
            <person name="Barry K.W."/>
            <person name="Haridas S."/>
            <person name="Chen C."/>
            <person name="Bauer D."/>
            <person name="Andreopoulos W."/>
            <person name="Pangilinan J."/>
            <person name="LaButti K."/>
            <person name="Riley R."/>
            <person name="Lipzen A."/>
            <person name="Clum A."/>
            <person name="Drula E."/>
            <person name="Henrissat B."/>
            <person name="Kohler A."/>
            <person name="Grigoriev I.V."/>
            <person name="Martin F.M."/>
            <person name="Hacquard S."/>
        </authorList>
    </citation>
    <scope>NUCLEOTIDE SEQUENCE</scope>
    <source>
        <strain evidence="2">MPI-CAGE-AT-0016</strain>
    </source>
</reference>
<protein>
    <submittedName>
        <fullName evidence="2">Uncharacterized protein</fullName>
    </submittedName>
</protein>
<keyword evidence="1" id="KW-0732">Signal</keyword>
<sequence length="90" mass="9808">MVEVFVTLLSMTPDCLLAVCSFDGPSMKPEYHLSTPIQASLAEFYSSPVVVGILECTASTYCHSYGRLKSTAAGMAPSVHPEQGRRPERR</sequence>